<keyword evidence="1" id="KW-0805">Transcription regulation</keyword>
<feature type="domain" description="HTH deoR-type" evidence="4">
    <location>
        <begin position="4"/>
        <end position="59"/>
    </location>
</feature>
<dbReference type="InterPro" id="IPR018356">
    <property type="entry name" value="Tscrpt_reg_HTH_DeoR_CS"/>
</dbReference>
<dbReference type="PROSITE" id="PS51000">
    <property type="entry name" value="HTH_DEOR_2"/>
    <property type="match status" value="1"/>
</dbReference>
<dbReference type="AlphaFoldDB" id="A0A1V3BY81"/>
<dbReference type="OrthoDB" id="3616433at2"/>
<dbReference type="EMBL" id="MCOK01000001">
    <property type="protein sequence ID" value="OOC53219.1"/>
    <property type="molecule type" value="Genomic_DNA"/>
</dbReference>
<dbReference type="InterPro" id="IPR036388">
    <property type="entry name" value="WH-like_DNA-bd_sf"/>
</dbReference>
<dbReference type="Pfam" id="PF13280">
    <property type="entry name" value="WYL"/>
    <property type="match status" value="1"/>
</dbReference>
<keyword evidence="2 5" id="KW-0238">DNA-binding</keyword>
<dbReference type="PIRSF" id="PIRSF016838">
    <property type="entry name" value="PafC"/>
    <property type="match status" value="1"/>
</dbReference>
<evidence type="ECO:0000256" key="3">
    <source>
        <dbReference type="ARBA" id="ARBA00023163"/>
    </source>
</evidence>
<proteinExistence type="predicted"/>
<dbReference type="PROSITE" id="PS52050">
    <property type="entry name" value="WYL"/>
    <property type="match status" value="1"/>
</dbReference>
<evidence type="ECO:0000313" key="6">
    <source>
        <dbReference type="Proteomes" id="UP000189004"/>
    </source>
</evidence>
<dbReference type="SMART" id="SM00420">
    <property type="entry name" value="HTH_DEOR"/>
    <property type="match status" value="1"/>
</dbReference>
<dbReference type="InterPro" id="IPR036390">
    <property type="entry name" value="WH_DNA-bd_sf"/>
</dbReference>
<dbReference type="Gene3D" id="1.10.10.10">
    <property type="entry name" value="Winged helix-like DNA-binding domain superfamily/Winged helix DNA-binding domain"/>
    <property type="match status" value="1"/>
</dbReference>
<dbReference type="STRING" id="501010.NOSIN_04775"/>
<dbReference type="Pfam" id="PF08279">
    <property type="entry name" value="HTH_11"/>
    <property type="match status" value="1"/>
</dbReference>
<evidence type="ECO:0000313" key="5">
    <source>
        <dbReference type="EMBL" id="OOC53219.1"/>
    </source>
</evidence>
<dbReference type="InterPro" id="IPR013196">
    <property type="entry name" value="HTH_11"/>
</dbReference>
<reference evidence="6" key="1">
    <citation type="submission" date="2016-08" db="EMBL/GenBank/DDBJ databases">
        <authorList>
            <person name="Tokovenko B."/>
            <person name="Kalinowski J."/>
        </authorList>
    </citation>
    <scope>NUCLEOTIDE SEQUENCE [LARGE SCALE GENOMIC DNA]</scope>
    <source>
        <strain evidence="6">UTMC102</strain>
    </source>
</reference>
<dbReference type="InterPro" id="IPR051534">
    <property type="entry name" value="CBASS_pafABC_assoc_protein"/>
</dbReference>
<dbReference type="GO" id="GO:0003677">
    <property type="term" value="F:DNA binding"/>
    <property type="evidence" value="ECO:0007669"/>
    <property type="project" value="UniProtKB-KW"/>
</dbReference>
<sequence>MAETSARLLALLSLLQTHGNRSGADLADRLGVTGRTVRRDVDRLRELGYPVHATRGTAGYSLGAGARMPPLLLDDEEAVAVVVGLRTGADGSVSGMEDVSLRALAKLEQILPARLRQRVNTLHGSTVRAGAEPGPRVCPKVLMAVAEACRRGEVLRFDYTGPRGGTAVRSAEPHSLVSFGRRWYLVAFDHHRDGWRTFRLDRLTPRTPTGPRFTRREIPHGDAAVYVSHQLSSNAWPFRAVVELHESAESVADRVWPGMGVLEAAGPDRCLLHLGAETPDDLVWMITSVRTDFTLVSGPPELNDALRAQAERCAAALGPR</sequence>
<dbReference type="PANTHER" id="PTHR34580:SF3">
    <property type="entry name" value="PROTEIN PAFB"/>
    <property type="match status" value="1"/>
</dbReference>
<dbReference type="InterPro" id="IPR026881">
    <property type="entry name" value="WYL_dom"/>
</dbReference>
<evidence type="ECO:0000256" key="1">
    <source>
        <dbReference type="ARBA" id="ARBA00023015"/>
    </source>
</evidence>
<accession>A0A1V3BY81</accession>
<dbReference type="PROSITE" id="PS00894">
    <property type="entry name" value="HTH_DEOR_1"/>
    <property type="match status" value="1"/>
</dbReference>
<dbReference type="InterPro" id="IPR028349">
    <property type="entry name" value="PafC-like"/>
</dbReference>
<dbReference type="InterPro" id="IPR057727">
    <property type="entry name" value="WCX_dom"/>
</dbReference>
<protein>
    <submittedName>
        <fullName evidence="5">DNA-binding transcriptional regulator</fullName>
    </submittedName>
</protein>
<evidence type="ECO:0000259" key="4">
    <source>
        <dbReference type="PROSITE" id="PS51000"/>
    </source>
</evidence>
<dbReference type="Pfam" id="PF25583">
    <property type="entry name" value="WCX"/>
    <property type="match status" value="1"/>
</dbReference>
<name>A0A1V3BY81_9ACTN</name>
<evidence type="ECO:0000256" key="2">
    <source>
        <dbReference type="ARBA" id="ARBA00023125"/>
    </source>
</evidence>
<organism evidence="5 6">
    <name type="scientific">Nocardiopsis sinuspersici</name>
    <dbReference type="NCBI Taxonomy" id="501010"/>
    <lineage>
        <taxon>Bacteria</taxon>
        <taxon>Bacillati</taxon>
        <taxon>Actinomycetota</taxon>
        <taxon>Actinomycetes</taxon>
        <taxon>Streptosporangiales</taxon>
        <taxon>Nocardiopsidaceae</taxon>
        <taxon>Nocardiopsis</taxon>
    </lineage>
</organism>
<comment type="caution">
    <text evidence="5">The sequence shown here is derived from an EMBL/GenBank/DDBJ whole genome shotgun (WGS) entry which is preliminary data.</text>
</comment>
<dbReference type="InterPro" id="IPR001034">
    <property type="entry name" value="DeoR_HTH"/>
</dbReference>
<dbReference type="GO" id="GO:0003700">
    <property type="term" value="F:DNA-binding transcription factor activity"/>
    <property type="evidence" value="ECO:0007669"/>
    <property type="project" value="InterPro"/>
</dbReference>
<gene>
    <name evidence="5" type="ORF">NOSIN_04775</name>
</gene>
<keyword evidence="6" id="KW-1185">Reference proteome</keyword>
<dbReference type="SUPFAM" id="SSF46785">
    <property type="entry name" value="Winged helix' DNA-binding domain"/>
    <property type="match status" value="1"/>
</dbReference>
<dbReference type="PANTHER" id="PTHR34580">
    <property type="match status" value="1"/>
</dbReference>
<keyword evidence="3" id="KW-0804">Transcription</keyword>
<dbReference type="Proteomes" id="UP000189004">
    <property type="component" value="Unassembled WGS sequence"/>
</dbReference>
<dbReference type="RefSeq" id="WP_077689579.1">
    <property type="nucleotide sequence ID" value="NZ_MCOK01000001.1"/>
</dbReference>